<organism evidence="4 5">
    <name type="scientific">Natronocalculus amylovorans</name>
    <dbReference type="NCBI Taxonomy" id="2917812"/>
    <lineage>
        <taxon>Archaea</taxon>
        <taxon>Methanobacteriati</taxon>
        <taxon>Methanobacteriota</taxon>
        <taxon>Stenosarchaea group</taxon>
        <taxon>Halobacteria</taxon>
        <taxon>Halobacteriales</taxon>
        <taxon>Haloferacaceae</taxon>
        <taxon>Natronocalculus</taxon>
    </lineage>
</organism>
<keyword evidence="2" id="KW-0472">Membrane</keyword>
<dbReference type="AlphaFoldDB" id="A0AAE3FYQ9"/>
<dbReference type="PANTHER" id="PTHR37938:SF1">
    <property type="entry name" value="BLL0215 PROTEIN"/>
    <property type="match status" value="1"/>
</dbReference>
<evidence type="ECO:0000313" key="5">
    <source>
        <dbReference type="Proteomes" id="UP001203207"/>
    </source>
</evidence>
<proteinExistence type="predicted"/>
<dbReference type="Proteomes" id="UP001203207">
    <property type="component" value="Unassembled WGS sequence"/>
</dbReference>
<keyword evidence="5" id="KW-1185">Reference proteome</keyword>
<feature type="transmembrane region" description="Helical" evidence="2">
    <location>
        <begin position="51"/>
        <end position="74"/>
    </location>
</feature>
<dbReference type="RefSeq" id="WP_250584393.1">
    <property type="nucleotide sequence ID" value="NZ_JAKRVX010000003.1"/>
</dbReference>
<accession>A0AAE3FYQ9</accession>
<feature type="region of interest" description="Disordered" evidence="1">
    <location>
        <begin position="191"/>
        <end position="210"/>
    </location>
</feature>
<gene>
    <name evidence="4" type="ORF">AArcSt2_10340</name>
</gene>
<evidence type="ECO:0000313" key="4">
    <source>
        <dbReference type="EMBL" id="MCL9817340.1"/>
    </source>
</evidence>
<feature type="compositionally biased region" description="Basic and acidic residues" evidence="1">
    <location>
        <begin position="198"/>
        <end position="210"/>
    </location>
</feature>
<dbReference type="PANTHER" id="PTHR37938">
    <property type="entry name" value="BLL0215 PROTEIN"/>
    <property type="match status" value="1"/>
</dbReference>
<feature type="compositionally biased region" description="Basic and acidic residues" evidence="1">
    <location>
        <begin position="155"/>
        <end position="175"/>
    </location>
</feature>
<feature type="region of interest" description="Disordered" evidence="1">
    <location>
        <begin position="154"/>
        <end position="175"/>
    </location>
</feature>
<sequence>MNGQTEQTSPIVPDGSGDLDLSTDLDWLSIDDGEEILWASTAHKSSLVPSFAIGIPLVFILIGIPILIAAYLDFKNTNYVVTSRGLYRKSGILSRDVQQIGFDKVQNISYMQTAVGSYFGYGNVNVSTAGSSGVELQFRSVPEPAQLQDLITGQAEKRSEKRDREGHADEPSKEDVLANILTELQAIRTAIESTNAIEQEHPRGDQTDER</sequence>
<reference evidence="4" key="1">
    <citation type="journal article" date="2022" name="Syst. Appl. Microbiol.">
        <title>Natronocalculus amylovorans gen. nov., sp. nov., and Natranaeroarchaeum aerophilus sp. nov., dominant culturable amylolytic natronoarchaea from hypersaline soda lakes in southwestern Siberia.</title>
        <authorList>
            <person name="Sorokin D.Y."/>
            <person name="Elcheninov A.G."/>
            <person name="Khizhniak T.V."/>
            <person name="Koenen M."/>
            <person name="Bale N.J."/>
            <person name="Damste J.S.S."/>
            <person name="Kublanov I.V."/>
        </authorList>
    </citation>
    <scope>NUCLEOTIDE SEQUENCE</scope>
    <source>
        <strain evidence="4">AArc-St2</strain>
    </source>
</reference>
<feature type="domain" description="YdbS-like PH" evidence="3">
    <location>
        <begin position="75"/>
        <end position="151"/>
    </location>
</feature>
<evidence type="ECO:0000256" key="1">
    <source>
        <dbReference type="SAM" id="MobiDB-lite"/>
    </source>
</evidence>
<reference evidence="4" key="2">
    <citation type="submission" date="2022-02" db="EMBL/GenBank/DDBJ databases">
        <authorList>
            <person name="Elcheninov A.G."/>
            <person name="Sorokin D.Y."/>
            <person name="Kublanov I.V."/>
        </authorList>
    </citation>
    <scope>NUCLEOTIDE SEQUENCE</scope>
    <source>
        <strain evidence="4">AArc-St2</strain>
    </source>
</reference>
<keyword evidence="2" id="KW-1133">Transmembrane helix</keyword>
<keyword evidence="2" id="KW-0812">Transmembrane</keyword>
<comment type="caution">
    <text evidence="4">The sequence shown here is derived from an EMBL/GenBank/DDBJ whole genome shotgun (WGS) entry which is preliminary data.</text>
</comment>
<dbReference type="Pfam" id="PF03703">
    <property type="entry name" value="bPH_2"/>
    <property type="match status" value="1"/>
</dbReference>
<evidence type="ECO:0000256" key="2">
    <source>
        <dbReference type="SAM" id="Phobius"/>
    </source>
</evidence>
<dbReference type="InterPro" id="IPR005182">
    <property type="entry name" value="YdbS-like_PH"/>
</dbReference>
<protein>
    <submittedName>
        <fullName evidence="4">PH domain-containing protein</fullName>
    </submittedName>
</protein>
<dbReference type="EMBL" id="JAKRVX010000003">
    <property type="protein sequence ID" value="MCL9817340.1"/>
    <property type="molecule type" value="Genomic_DNA"/>
</dbReference>
<name>A0AAE3FYQ9_9EURY</name>
<evidence type="ECO:0000259" key="3">
    <source>
        <dbReference type="Pfam" id="PF03703"/>
    </source>
</evidence>